<evidence type="ECO:0000313" key="2">
    <source>
        <dbReference type="WBParaSite" id="nRc.2.0.1.t19756-RA"/>
    </source>
</evidence>
<dbReference type="WBParaSite" id="nRc.2.0.1.t19756-RA">
    <property type="protein sequence ID" value="nRc.2.0.1.t19756-RA"/>
    <property type="gene ID" value="nRc.2.0.1.g19756"/>
</dbReference>
<name>A0A915IZW8_ROMCU</name>
<dbReference type="Proteomes" id="UP000887565">
    <property type="component" value="Unplaced"/>
</dbReference>
<keyword evidence="1" id="KW-1185">Reference proteome</keyword>
<accession>A0A915IZW8</accession>
<sequence length="79" mass="9328">MLENQCKDNLFNKRKTRKHHKFVDEPGIHSTKILPLRVSKLYDTKFFTSYGFSNIKFALSKTRRQNSTGVFNDKLYIVS</sequence>
<reference evidence="2" key="1">
    <citation type="submission" date="2022-11" db="UniProtKB">
        <authorList>
            <consortium name="WormBaseParasite"/>
        </authorList>
    </citation>
    <scope>IDENTIFICATION</scope>
</reference>
<organism evidence="1 2">
    <name type="scientific">Romanomermis culicivorax</name>
    <name type="common">Nematode worm</name>
    <dbReference type="NCBI Taxonomy" id="13658"/>
    <lineage>
        <taxon>Eukaryota</taxon>
        <taxon>Metazoa</taxon>
        <taxon>Ecdysozoa</taxon>
        <taxon>Nematoda</taxon>
        <taxon>Enoplea</taxon>
        <taxon>Dorylaimia</taxon>
        <taxon>Mermithida</taxon>
        <taxon>Mermithoidea</taxon>
        <taxon>Mermithidae</taxon>
        <taxon>Romanomermis</taxon>
    </lineage>
</organism>
<evidence type="ECO:0000313" key="1">
    <source>
        <dbReference type="Proteomes" id="UP000887565"/>
    </source>
</evidence>
<proteinExistence type="predicted"/>
<protein>
    <submittedName>
        <fullName evidence="2">Uncharacterized protein</fullName>
    </submittedName>
</protein>
<dbReference type="AlphaFoldDB" id="A0A915IZW8"/>